<accession>A0A0N4ZTW0</accession>
<dbReference type="InterPro" id="IPR012340">
    <property type="entry name" value="NA-bd_OB-fold"/>
</dbReference>
<reference evidence="2" key="1">
    <citation type="submission" date="2017-02" db="UniProtKB">
        <authorList>
            <consortium name="WormBaseParasite"/>
        </authorList>
    </citation>
    <scope>IDENTIFICATION</scope>
</reference>
<sequence length="366" mass="42866">MHAKMPIIKTRKTVIYEKPIEGVKRLIIHVEECELVSEHENIQPQLEELTNMETTVPEPKITQKDLSLIPKQNERLRLGEYNSSNQDQIYVVRIIEKEPFRQINKSNNILTEKNVNNRPFKEHTFYLYVTDEFGDQLRCTAFNQFKKNFYDSFYVGSYYLLIFKNLKKKELKPLYPPVSNLRYEIATSLCEAKNTDGTYINVVGCIAKVDKASFILSEDQGKIIPKKYIYLIDKSGIPVAMSTMERQCIQITKEDIGQAYIFKYVKAKRYNDKYLCLTMTKDTIIIKDDSEYEILRVMEHVNEINLNQLNYPVVTGDSEDIILQKLKLCFNISLNNQRNIKPDQAFYIIVRITSWGSFNCKVIQLK</sequence>
<dbReference type="AlphaFoldDB" id="A0A0N4ZTW0"/>
<evidence type="ECO:0000313" key="1">
    <source>
        <dbReference type="Proteomes" id="UP000038045"/>
    </source>
</evidence>
<proteinExistence type="predicted"/>
<dbReference type="WBParaSite" id="PTRK_0001196200.1">
    <property type="protein sequence ID" value="PTRK_0001196200.1"/>
    <property type="gene ID" value="PTRK_0001196200"/>
</dbReference>
<dbReference type="SUPFAM" id="SSF50249">
    <property type="entry name" value="Nucleic acid-binding proteins"/>
    <property type="match status" value="1"/>
</dbReference>
<dbReference type="Gene3D" id="2.40.50.140">
    <property type="entry name" value="Nucleic acid-binding proteins"/>
    <property type="match status" value="2"/>
</dbReference>
<protein>
    <submittedName>
        <fullName evidence="2">OB domain-containing protein</fullName>
    </submittedName>
</protein>
<dbReference type="Proteomes" id="UP000038045">
    <property type="component" value="Unplaced"/>
</dbReference>
<organism evidence="1 2">
    <name type="scientific">Parastrongyloides trichosuri</name>
    <name type="common">Possum-specific nematode worm</name>
    <dbReference type="NCBI Taxonomy" id="131310"/>
    <lineage>
        <taxon>Eukaryota</taxon>
        <taxon>Metazoa</taxon>
        <taxon>Ecdysozoa</taxon>
        <taxon>Nematoda</taxon>
        <taxon>Chromadorea</taxon>
        <taxon>Rhabditida</taxon>
        <taxon>Tylenchina</taxon>
        <taxon>Panagrolaimomorpha</taxon>
        <taxon>Strongyloidoidea</taxon>
        <taxon>Strongyloididae</taxon>
        <taxon>Parastrongyloides</taxon>
    </lineage>
</organism>
<evidence type="ECO:0000313" key="2">
    <source>
        <dbReference type="WBParaSite" id="PTRK_0001196200.1"/>
    </source>
</evidence>
<dbReference type="STRING" id="131310.A0A0N4ZTW0"/>
<name>A0A0N4ZTW0_PARTI</name>
<keyword evidence="1" id="KW-1185">Reference proteome</keyword>